<sequence length="136" mass="14448">MALGRTLTLAREDGAAAFDLVCITEQRSLEINNEEIDITKPSCTDPGSKLVLALMYGVQSIRFSGQGAFVDNATMKAVSADAVNQVVKTYQVTVPGVGTFEGDMLISMTFSGDKTNELQADIRCSMTGTVVFVAAV</sequence>
<evidence type="ECO:0000313" key="2">
    <source>
        <dbReference type="Proteomes" id="UP000185109"/>
    </source>
</evidence>
<accession>A0A1L5P283</accession>
<dbReference type="AlphaFoldDB" id="A0A1L5P283"/>
<dbReference type="EMBL" id="CP017241">
    <property type="protein sequence ID" value="APO74269.1"/>
    <property type="molecule type" value="Genomic_DNA"/>
</dbReference>
<dbReference type="RefSeq" id="WP_074060830.1">
    <property type="nucleotide sequence ID" value="NZ_CP017241.1"/>
</dbReference>
<gene>
    <name evidence="1" type="ORF">AM571_CH01434</name>
</gene>
<organism evidence="1 2">
    <name type="scientific">Rhizobium etli 8C-3</name>
    <dbReference type="NCBI Taxonomy" id="538025"/>
    <lineage>
        <taxon>Bacteria</taxon>
        <taxon>Pseudomonadati</taxon>
        <taxon>Pseudomonadota</taxon>
        <taxon>Alphaproteobacteria</taxon>
        <taxon>Hyphomicrobiales</taxon>
        <taxon>Rhizobiaceae</taxon>
        <taxon>Rhizobium/Agrobacterium group</taxon>
        <taxon>Rhizobium</taxon>
    </lineage>
</organism>
<reference evidence="1 2" key="1">
    <citation type="submission" date="2016-09" db="EMBL/GenBank/DDBJ databases">
        <title>The complete genome sequences of Rhizobium gallicum, symbiovars gallicum and phaseoli, symbionts associated to common bean (Phaseolus vulgaris).</title>
        <authorList>
            <person name="Bustos P."/>
            <person name="Santamaria R.I."/>
            <person name="Perez-Carrascal O.M."/>
            <person name="Juarez S."/>
            <person name="Lozano L."/>
            <person name="Martinez-Flores I."/>
            <person name="Martinez-Romero E."/>
            <person name="Cevallos M."/>
            <person name="Romero D."/>
            <person name="Davila G."/>
            <person name="Gonzalez V."/>
        </authorList>
    </citation>
    <scope>NUCLEOTIDE SEQUENCE [LARGE SCALE GENOMIC DNA]</scope>
    <source>
        <strain evidence="1 2">8C-3</strain>
    </source>
</reference>
<name>A0A1L5P283_RHIET</name>
<evidence type="ECO:0000313" key="1">
    <source>
        <dbReference type="EMBL" id="APO74269.1"/>
    </source>
</evidence>
<dbReference type="InterPro" id="IPR011855">
    <property type="entry name" value="Phgtail_TP901_1"/>
</dbReference>
<proteinExistence type="predicted"/>
<protein>
    <submittedName>
        <fullName evidence="1">Phage major tail protein</fullName>
    </submittedName>
</protein>
<dbReference type="Proteomes" id="UP000185109">
    <property type="component" value="Chromosome"/>
</dbReference>
<dbReference type="Pfam" id="PF06199">
    <property type="entry name" value="Phage_tail_2"/>
    <property type="match status" value="1"/>
</dbReference>